<dbReference type="AlphaFoldDB" id="A0AAN9J368"/>
<gene>
    <name evidence="2" type="ORF">RIF29_05565</name>
</gene>
<dbReference type="GO" id="GO:0016192">
    <property type="term" value="P:vesicle-mediated transport"/>
    <property type="evidence" value="ECO:0007669"/>
    <property type="project" value="InterPro"/>
</dbReference>
<evidence type="ECO:0000313" key="3">
    <source>
        <dbReference type="Proteomes" id="UP001372338"/>
    </source>
</evidence>
<evidence type="ECO:0000256" key="1">
    <source>
        <dbReference type="ARBA" id="ARBA00009884"/>
    </source>
</evidence>
<organism evidence="2 3">
    <name type="scientific">Crotalaria pallida</name>
    <name type="common">Smooth rattlebox</name>
    <name type="synonym">Crotalaria striata</name>
    <dbReference type="NCBI Taxonomy" id="3830"/>
    <lineage>
        <taxon>Eukaryota</taxon>
        <taxon>Viridiplantae</taxon>
        <taxon>Streptophyta</taxon>
        <taxon>Embryophyta</taxon>
        <taxon>Tracheophyta</taxon>
        <taxon>Spermatophyta</taxon>
        <taxon>Magnoliopsida</taxon>
        <taxon>eudicotyledons</taxon>
        <taxon>Gunneridae</taxon>
        <taxon>Pentapetalae</taxon>
        <taxon>rosids</taxon>
        <taxon>fabids</taxon>
        <taxon>Fabales</taxon>
        <taxon>Fabaceae</taxon>
        <taxon>Papilionoideae</taxon>
        <taxon>50 kb inversion clade</taxon>
        <taxon>genistoids sensu lato</taxon>
        <taxon>core genistoids</taxon>
        <taxon>Crotalarieae</taxon>
        <taxon>Crotalaria</taxon>
    </lineage>
</organism>
<proteinExistence type="inferred from homology"/>
<dbReference type="InterPro" id="IPR036045">
    <property type="entry name" value="Sec1-like_sf"/>
</dbReference>
<comment type="similarity">
    <text evidence="1">Belongs to the STXBP/unc-18/SEC1 family.</text>
</comment>
<dbReference type="EMBL" id="JAYWIO010000001">
    <property type="protein sequence ID" value="KAK7290836.1"/>
    <property type="molecule type" value="Genomic_DNA"/>
</dbReference>
<sequence length="864" mass="94769">MAAVDVIKSCIDSVSQISEYVEGAIVYLDAGSTESFQFIGAYPVLLNHGARAVCSLENMSSLDAVVDWNSSSDPARKLVVITSRLLSDAHRYILRCLSSHQGVRHCTIFTSISEVSHAVYPDSPLGPDAYHEYESLLVQDYEELTKKFGTTSGKFGSNIPEKLKFGDEGHSRFPSSGEEVPHLESSSSGRGFYEHNPLDYSEDAGLKLVVSVHHFPMILCPISPRVFVLPSEGLVSEAYLSAEREDSISPGLPPLSTGALSDADDVPPGVTLTANFLYHFAAKMDLKMEIFSLGDTSKTVGKILTDMSSLYDVGRRKRSAGLLLIDRTLDLLTPCCHGDSLVDRMFSSLPRRTRTTSQTQGKVTGVLLKHGSPFVQRAPLDVQIPLAHVLKEEDCQIDNFRLIESVEAFLCGWNHGNSDSQIADLINLSQKIHDRPHHSDIEMLSGSFVSSENFRGTPLLEAILDRRTKDGALLVKKWLQETLRRENVSSNIKSRPGLVTKPELLAMIKALARSQSSLVRNKGIIQLACATSSALEESNCAKWDAFISAEKILSVSLGETSQNLAAQIGDLINKSALLGSRVNKGKTDMSQGILSLQDALLLMIVGYILAGENFPTSGSDGPFSWQEERLLKEAVVDALLENPSVKNLKFLDGLGEELEANANKLKSKETAEEPLEPLDIDDFDDDQWGKWGDEDGDDDTKNEQVYDDVQLKLELRDRVDNYFKFLHKLSTLKIKNVPLRGGSLTVDGNFGEDAYMNKGLLYKLLTRVLGKYDLPGLEYHSSTVGRLFKSGFGRFGLGQAKPSLADQNVILVFVIGGINGVEVREAQEALSESGRPDIELLVGGTTFLTPDDMLDLLLGDSSYI</sequence>
<evidence type="ECO:0000313" key="2">
    <source>
        <dbReference type="EMBL" id="KAK7290836.1"/>
    </source>
</evidence>
<protein>
    <recommendedName>
        <fullName evidence="4">Sec1-like protein</fullName>
    </recommendedName>
</protein>
<comment type="caution">
    <text evidence="2">The sequence shown here is derived from an EMBL/GenBank/DDBJ whole genome shotgun (WGS) entry which is preliminary data.</text>
</comment>
<dbReference type="SUPFAM" id="SSF56815">
    <property type="entry name" value="Sec1/munc18-like (SM) proteins"/>
    <property type="match status" value="2"/>
</dbReference>
<dbReference type="InterPro" id="IPR001619">
    <property type="entry name" value="Sec1-like"/>
</dbReference>
<accession>A0AAN9J368</accession>
<dbReference type="PANTHER" id="PTHR11679">
    <property type="entry name" value="VESICLE PROTEIN SORTING-ASSOCIATED"/>
    <property type="match status" value="1"/>
</dbReference>
<dbReference type="Gene3D" id="3.40.50.1910">
    <property type="match status" value="1"/>
</dbReference>
<dbReference type="Proteomes" id="UP001372338">
    <property type="component" value="Unassembled WGS sequence"/>
</dbReference>
<name>A0AAN9J368_CROPI</name>
<reference evidence="2 3" key="1">
    <citation type="submission" date="2024-01" db="EMBL/GenBank/DDBJ databases">
        <title>The genomes of 5 underutilized Papilionoideae crops provide insights into root nodulation and disease resistanc.</title>
        <authorList>
            <person name="Yuan L."/>
        </authorList>
    </citation>
    <scope>NUCLEOTIDE SEQUENCE [LARGE SCALE GENOMIC DNA]</scope>
    <source>
        <strain evidence="2">ZHUSHIDOU_FW_LH</strain>
        <tissue evidence="2">Leaf</tissue>
    </source>
</reference>
<keyword evidence="3" id="KW-1185">Reference proteome</keyword>
<evidence type="ECO:0008006" key="4">
    <source>
        <dbReference type="Google" id="ProtNLM"/>
    </source>
</evidence>
<dbReference type="InterPro" id="IPR027482">
    <property type="entry name" value="Sec1-like_dom2"/>
</dbReference>